<dbReference type="Proteomes" id="UP000008366">
    <property type="component" value="Unassembled WGS sequence"/>
</dbReference>
<dbReference type="EMBL" id="BAHD01000010">
    <property type="protein sequence ID" value="GAB94722.1"/>
    <property type="molecule type" value="Genomic_DNA"/>
</dbReference>
<protein>
    <recommendedName>
        <fullName evidence="5">Integral membrane protein</fullName>
    </recommendedName>
</protein>
<comment type="caution">
    <text evidence="3">The sequence shown here is derived from an EMBL/GenBank/DDBJ whole genome shotgun (WGS) entry which is preliminary data.</text>
</comment>
<keyword evidence="1" id="KW-1133">Transmembrane helix</keyword>
<keyword evidence="1" id="KW-0472">Membrane</keyword>
<feature type="transmembrane region" description="Helical" evidence="1">
    <location>
        <begin position="65"/>
        <end position="83"/>
    </location>
</feature>
<dbReference type="STRING" id="1184609.KILIM_010_00530"/>
<keyword evidence="4" id="KW-1185">Reference proteome</keyword>
<feature type="transmembrane region" description="Helical" evidence="1">
    <location>
        <begin position="42"/>
        <end position="58"/>
    </location>
</feature>
<proteinExistence type="predicted"/>
<sequence>MGGMGPQHGWVRLSRTGAFALVCLALAAGAHAASGGGLPPFGVLLLGALPLWFGGYLLTARRLGFAALAAALALAQAGLHVFFHATHAAASLAAPFGSGSPRHAGMHGSAASGFSAPTEHVVGAAQAVSAAAGMSAAPAEASTGLQAGLTPTMLLAHALAIGVCALVLAYGEDLLWRAVRRLCRVPAAPAACIAAPLWRVHVTDAAATGRRIVAVNPDRGPPMCRAY</sequence>
<evidence type="ECO:0000256" key="2">
    <source>
        <dbReference type="SAM" id="SignalP"/>
    </source>
</evidence>
<name>K6WRK7_9MICO</name>
<evidence type="ECO:0008006" key="5">
    <source>
        <dbReference type="Google" id="ProtNLM"/>
    </source>
</evidence>
<gene>
    <name evidence="3" type="ORF">KILIM_010_00530</name>
</gene>
<evidence type="ECO:0000313" key="3">
    <source>
        <dbReference type="EMBL" id="GAB94722.1"/>
    </source>
</evidence>
<feature type="transmembrane region" description="Helical" evidence="1">
    <location>
        <begin position="154"/>
        <end position="171"/>
    </location>
</feature>
<keyword evidence="1" id="KW-0812">Transmembrane</keyword>
<dbReference type="AlphaFoldDB" id="K6WRK7"/>
<keyword evidence="2" id="KW-0732">Signal</keyword>
<organism evidence="3 4">
    <name type="scientific">Kineosphaera limosa NBRC 100340</name>
    <dbReference type="NCBI Taxonomy" id="1184609"/>
    <lineage>
        <taxon>Bacteria</taxon>
        <taxon>Bacillati</taxon>
        <taxon>Actinomycetota</taxon>
        <taxon>Actinomycetes</taxon>
        <taxon>Micrococcales</taxon>
        <taxon>Dermatophilaceae</taxon>
        <taxon>Kineosphaera</taxon>
    </lineage>
</organism>
<feature type="chain" id="PRO_5003896132" description="Integral membrane protein" evidence="2">
    <location>
        <begin position="33"/>
        <end position="227"/>
    </location>
</feature>
<feature type="signal peptide" evidence="2">
    <location>
        <begin position="1"/>
        <end position="32"/>
    </location>
</feature>
<evidence type="ECO:0000256" key="1">
    <source>
        <dbReference type="SAM" id="Phobius"/>
    </source>
</evidence>
<evidence type="ECO:0000313" key="4">
    <source>
        <dbReference type="Proteomes" id="UP000008366"/>
    </source>
</evidence>
<accession>K6WRK7</accession>
<reference evidence="3 4" key="1">
    <citation type="submission" date="2012-08" db="EMBL/GenBank/DDBJ databases">
        <title>Whole genome shotgun sequence of Kineosphaera limosa NBRC 100340.</title>
        <authorList>
            <person name="Yoshida I."/>
            <person name="Isaki S."/>
            <person name="Hosoyama A."/>
            <person name="Tsuchikane K."/>
            <person name="Katsumata H."/>
            <person name="Ando Y."/>
            <person name="Ohji S."/>
            <person name="Hamada M."/>
            <person name="Tamura T."/>
            <person name="Yamazoe A."/>
            <person name="Yamazaki S."/>
            <person name="Fujita N."/>
        </authorList>
    </citation>
    <scope>NUCLEOTIDE SEQUENCE [LARGE SCALE GENOMIC DNA]</scope>
    <source>
        <strain evidence="3 4">NBRC 100340</strain>
    </source>
</reference>